<organism evidence="2 3">
    <name type="scientific">Methylomonas koyamae</name>
    <dbReference type="NCBI Taxonomy" id="702114"/>
    <lineage>
        <taxon>Bacteria</taxon>
        <taxon>Pseudomonadati</taxon>
        <taxon>Pseudomonadota</taxon>
        <taxon>Gammaproteobacteria</taxon>
        <taxon>Methylococcales</taxon>
        <taxon>Methylococcaceae</taxon>
        <taxon>Methylomonas</taxon>
    </lineage>
</organism>
<keyword evidence="3" id="KW-1185">Reference proteome</keyword>
<evidence type="ECO:0000313" key="2">
    <source>
        <dbReference type="EMBL" id="OAI23071.1"/>
    </source>
</evidence>
<comment type="similarity">
    <text evidence="1">Belongs to the short-chain dehydrogenases/reductases (SDR) family.</text>
</comment>
<dbReference type="InterPro" id="IPR036291">
    <property type="entry name" value="NAD(P)-bd_dom_sf"/>
</dbReference>
<dbReference type="Pfam" id="PF00106">
    <property type="entry name" value="adh_short"/>
    <property type="match status" value="1"/>
</dbReference>
<dbReference type="InterPro" id="IPR002347">
    <property type="entry name" value="SDR_fam"/>
</dbReference>
<sequence length="136" mass="14290">MPNANTRLPLFGKTALVINATCAAGEAAAEALALAGARVMLHYPDRRDAAERLAERIRNRGGQAMAFRADPMVVGELRSLCDVLLAYWGQPDILVGDASHGAALLAALGQTDPPPVLLSYAAVPDFLAAAKVGRRN</sequence>
<protein>
    <submittedName>
        <fullName evidence="2">Uncharacterized protein</fullName>
    </submittedName>
</protein>
<dbReference type="EMBL" id="LUUL01000109">
    <property type="protein sequence ID" value="OAI23071.1"/>
    <property type="molecule type" value="Genomic_DNA"/>
</dbReference>
<gene>
    <name evidence="2" type="ORF">A1356_18215</name>
</gene>
<comment type="caution">
    <text evidence="2">The sequence shown here is derived from an EMBL/GenBank/DDBJ whole genome shotgun (WGS) entry which is preliminary data.</text>
</comment>
<evidence type="ECO:0000313" key="3">
    <source>
        <dbReference type="Proteomes" id="UP000077734"/>
    </source>
</evidence>
<dbReference type="AlphaFoldDB" id="A0A291IL33"/>
<evidence type="ECO:0000256" key="1">
    <source>
        <dbReference type="ARBA" id="ARBA00006484"/>
    </source>
</evidence>
<accession>A0A291IL33</accession>
<reference evidence="2 3" key="1">
    <citation type="submission" date="2016-03" db="EMBL/GenBank/DDBJ databases">
        <authorList>
            <person name="Heylen K."/>
            <person name="De Vos P."/>
            <person name="Vekeman B."/>
        </authorList>
    </citation>
    <scope>NUCLEOTIDE SEQUENCE [LARGE SCALE GENOMIC DNA]</scope>
    <source>
        <strain evidence="2 3">R-49807</strain>
    </source>
</reference>
<dbReference type="KEGG" id="mko:MKLM6_2826"/>
<proteinExistence type="inferred from homology"/>
<dbReference type="SUPFAM" id="SSF51735">
    <property type="entry name" value="NAD(P)-binding Rossmann-fold domains"/>
    <property type="match status" value="1"/>
</dbReference>
<dbReference type="RefSeq" id="WP_064029173.1">
    <property type="nucleotide sequence ID" value="NZ_CP023669.1"/>
</dbReference>
<dbReference type="PANTHER" id="PTHR42879:SF2">
    <property type="entry name" value="3-OXOACYL-[ACYL-CARRIER-PROTEIN] REDUCTASE FABG"/>
    <property type="match status" value="1"/>
</dbReference>
<dbReference type="Proteomes" id="UP000077734">
    <property type="component" value="Unassembled WGS sequence"/>
</dbReference>
<name>A0A291IL33_9GAMM</name>
<dbReference type="PANTHER" id="PTHR42879">
    <property type="entry name" value="3-OXOACYL-(ACYL-CARRIER-PROTEIN) REDUCTASE"/>
    <property type="match status" value="1"/>
</dbReference>
<dbReference type="Gene3D" id="3.40.50.720">
    <property type="entry name" value="NAD(P)-binding Rossmann-like Domain"/>
    <property type="match status" value="1"/>
</dbReference>
<dbReference type="InterPro" id="IPR050259">
    <property type="entry name" value="SDR"/>
</dbReference>